<feature type="region of interest" description="Disordered" evidence="1">
    <location>
        <begin position="58"/>
        <end position="112"/>
    </location>
</feature>
<dbReference type="AlphaFoldDB" id="A0A7Y0L7Q3"/>
<dbReference type="RefSeq" id="WP_169102952.1">
    <property type="nucleotide sequence ID" value="NZ_JABBVZ010000144.1"/>
</dbReference>
<feature type="region of interest" description="Disordered" evidence="1">
    <location>
        <begin position="1"/>
        <end position="33"/>
    </location>
</feature>
<comment type="caution">
    <text evidence="2">The sequence shown here is derived from an EMBL/GenBank/DDBJ whole genome shotgun (WGS) entry which is preliminary data.</text>
</comment>
<dbReference type="Proteomes" id="UP000533476">
    <property type="component" value="Unassembled WGS sequence"/>
</dbReference>
<organism evidence="2 3">
    <name type="scientific">Sulfobacillus harzensis</name>
    <dbReference type="NCBI Taxonomy" id="2729629"/>
    <lineage>
        <taxon>Bacteria</taxon>
        <taxon>Bacillati</taxon>
        <taxon>Bacillota</taxon>
        <taxon>Clostridia</taxon>
        <taxon>Eubacteriales</taxon>
        <taxon>Clostridiales Family XVII. Incertae Sedis</taxon>
        <taxon>Sulfobacillus</taxon>
    </lineage>
</organism>
<feature type="compositionally biased region" description="Basic and acidic residues" evidence="1">
    <location>
        <begin position="15"/>
        <end position="29"/>
    </location>
</feature>
<keyword evidence="3" id="KW-1185">Reference proteome</keyword>
<evidence type="ECO:0000256" key="1">
    <source>
        <dbReference type="SAM" id="MobiDB-lite"/>
    </source>
</evidence>
<gene>
    <name evidence="2" type="ORF">HIJ39_20770</name>
</gene>
<feature type="compositionally biased region" description="Basic residues" evidence="1">
    <location>
        <begin position="68"/>
        <end position="82"/>
    </location>
</feature>
<reference evidence="2 3" key="1">
    <citation type="submission" date="2020-04" db="EMBL/GenBank/DDBJ databases">
        <authorList>
            <person name="Zhang R."/>
            <person name="Schippers A."/>
        </authorList>
    </citation>
    <scope>NUCLEOTIDE SEQUENCE [LARGE SCALE GENOMIC DNA]</scope>
    <source>
        <strain evidence="2 3">DSM 109850</strain>
    </source>
</reference>
<dbReference type="EMBL" id="JABBVZ010000144">
    <property type="protein sequence ID" value="NMP24745.1"/>
    <property type="molecule type" value="Genomic_DNA"/>
</dbReference>
<accession>A0A7Y0L7Q3</accession>
<evidence type="ECO:0000313" key="2">
    <source>
        <dbReference type="EMBL" id="NMP24745.1"/>
    </source>
</evidence>
<sequence>MIREDQQFFYADGSSQDRPEKPGAKLRREQNRRRHNAWLADRVQWSDGLQEQWRVQDEKALRDAQRPRSARPKRRVRRLKPRVLRELRHSHGIYTRSDDGKEAKEGSLTRRPRRMMRAIISPMEEVELTDGK</sequence>
<evidence type="ECO:0000313" key="3">
    <source>
        <dbReference type="Proteomes" id="UP000533476"/>
    </source>
</evidence>
<feature type="compositionally biased region" description="Basic and acidic residues" evidence="1">
    <location>
        <begin position="96"/>
        <end position="108"/>
    </location>
</feature>
<name>A0A7Y0L7Q3_9FIRM</name>
<protein>
    <submittedName>
        <fullName evidence="2">Uncharacterized protein</fullName>
    </submittedName>
</protein>
<proteinExistence type="predicted"/>